<keyword evidence="3 8" id="KW-0597">Phosphoprotein</keyword>
<comment type="subcellular location">
    <subcellularLocation>
        <location evidence="1">Cytoplasm</location>
    </subcellularLocation>
</comment>
<keyword evidence="2" id="KW-0963">Cytoplasm</keyword>
<organism evidence="11 12">
    <name type="scientific">Paenibacillus nanensis</name>
    <dbReference type="NCBI Taxonomy" id="393251"/>
    <lineage>
        <taxon>Bacteria</taxon>
        <taxon>Bacillati</taxon>
        <taxon>Bacillota</taxon>
        <taxon>Bacilli</taxon>
        <taxon>Bacillales</taxon>
        <taxon>Paenibacillaceae</taxon>
        <taxon>Paenibacillus</taxon>
    </lineage>
</organism>
<dbReference type="PANTHER" id="PTHR42713">
    <property type="entry name" value="HISTIDINE KINASE-RELATED"/>
    <property type="match status" value="1"/>
</dbReference>
<dbReference type="CDD" id="cd17536">
    <property type="entry name" value="REC_YesN-like"/>
    <property type="match status" value="1"/>
</dbReference>
<evidence type="ECO:0000256" key="4">
    <source>
        <dbReference type="ARBA" id="ARBA00023012"/>
    </source>
</evidence>
<dbReference type="PROSITE" id="PS01124">
    <property type="entry name" value="HTH_ARAC_FAMILY_2"/>
    <property type="match status" value="1"/>
</dbReference>
<dbReference type="Pfam" id="PF17853">
    <property type="entry name" value="GGDEF_2"/>
    <property type="match status" value="1"/>
</dbReference>
<dbReference type="Pfam" id="PF12833">
    <property type="entry name" value="HTH_18"/>
    <property type="match status" value="1"/>
</dbReference>
<dbReference type="SUPFAM" id="SSF46689">
    <property type="entry name" value="Homeodomain-like"/>
    <property type="match status" value="2"/>
</dbReference>
<comment type="caution">
    <text evidence="11">The sequence shown here is derived from an EMBL/GenBank/DDBJ whole genome shotgun (WGS) entry which is preliminary data.</text>
</comment>
<dbReference type="GO" id="GO:0000160">
    <property type="term" value="P:phosphorelay signal transduction system"/>
    <property type="evidence" value="ECO:0007669"/>
    <property type="project" value="UniProtKB-KW"/>
</dbReference>
<dbReference type="Proteomes" id="UP000266482">
    <property type="component" value="Unassembled WGS sequence"/>
</dbReference>
<feature type="domain" description="Response regulatory" evidence="10">
    <location>
        <begin position="9"/>
        <end position="126"/>
    </location>
</feature>
<dbReference type="InterPro" id="IPR041522">
    <property type="entry name" value="CdaR_GGDEF"/>
</dbReference>
<evidence type="ECO:0000313" key="12">
    <source>
        <dbReference type="Proteomes" id="UP000266482"/>
    </source>
</evidence>
<dbReference type="PRINTS" id="PR00032">
    <property type="entry name" value="HTHARAC"/>
</dbReference>
<dbReference type="GO" id="GO:0043565">
    <property type="term" value="F:sequence-specific DNA binding"/>
    <property type="evidence" value="ECO:0007669"/>
    <property type="project" value="InterPro"/>
</dbReference>
<dbReference type="SUPFAM" id="SSF52172">
    <property type="entry name" value="CheY-like"/>
    <property type="match status" value="1"/>
</dbReference>
<dbReference type="InterPro" id="IPR051552">
    <property type="entry name" value="HptR"/>
</dbReference>
<dbReference type="PANTHER" id="PTHR42713:SF3">
    <property type="entry name" value="TRANSCRIPTIONAL REGULATORY PROTEIN HPTR"/>
    <property type="match status" value="1"/>
</dbReference>
<evidence type="ECO:0000256" key="7">
    <source>
        <dbReference type="ARBA" id="ARBA00023163"/>
    </source>
</evidence>
<evidence type="ECO:0000256" key="8">
    <source>
        <dbReference type="PROSITE-ProRule" id="PRU00169"/>
    </source>
</evidence>
<keyword evidence="12" id="KW-1185">Reference proteome</keyword>
<keyword evidence="7" id="KW-0804">Transcription</keyword>
<evidence type="ECO:0000256" key="5">
    <source>
        <dbReference type="ARBA" id="ARBA00023015"/>
    </source>
</evidence>
<dbReference type="EMBL" id="QXQA01000001">
    <property type="protein sequence ID" value="RIX60116.1"/>
    <property type="molecule type" value="Genomic_DNA"/>
</dbReference>
<dbReference type="Gene3D" id="1.10.10.60">
    <property type="entry name" value="Homeodomain-like"/>
    <property type="match status" value="2"/>
</dbReference>
<keyword evidence="6" id="KW-0238">DNA-binding</keyword>
<reference evidence="11 12" key="1">
    <citation type="submission" date="2018-09" db="EMBL/GenBank/DDBJ databases">
        <title>Paenibacillus aracenensis nov. sp. isolated from a cave in southern Spain.</title>
        <authorList>
            <person name="Jurado V."/>
            <person name="Gutierrez-Patricio S."/>
            <person name="Gonzalez-Pimentel J.L."/>
            <person name="Miller A.Z."/>
            <person name="Laiz L."/>
            <person name="Saiz-Jimenez C."/>
        </authorList>
    </citation>
    <scope>NUCLEOTIDE SEQUENCE [LARGE SCALE GENOMIC DNA]</scope>
    <source>
        <strain evidence="11 12">DSM 22867</strain>
    </source>
</reference>
<keyword evidence="4" id="KW-0902">Two-component regulatory system</keyword>
<evidence type="ECO:0000256" key="2">
    <source>
        <dbReference type="ARBA" id="ARBA00022490"/>
    </source>
</evidence>
<dbReference type="InterPro" id="IPR001789">
    <property type="entry name" value="Sig_transdc_resp-reg_receiver"/>
</dbReference>
<evidence type="ECO:0000256" key="6">
    <source>
        <dbReference type="ARBA" id="ARBA00023125"/>
    </source>
</evidence>
<proteinExistence type="predicted"/>
<dbReference type="OrthoDB" id="9794370at2"/>
<evidence type="ECO:0000256" key="1">
    <source>
        <dbReference type="ARBA" id="ARBA00004496"/>
    </source>
</evidence>
<dbReference type="PROSITE" id="PS50110">
    <property type="entry name" value="RESPONSE_REGULATORY"/>
    <property type="match status" value="1"/>
</dbReference>
<dbReference type="SMART" id="SM00448">
    <property type="entry name" value="REC"/>
    <property type="match status" value="1"/>
</dbReference>
<feature type="domain" description="HTH araC/xylS-type" evidence="9">
    <location>
        <begin position="426"/>
        <end position="524"/>
    </location>
</feature>
<dbReference type="Pfam" id="PF00072">
    <property type="entry name" value="Response_reg"/>
    <property type="match status" value="1"/>
</dbReference>
<dbReference type="AlphaFoldDB" id="A0A3A1VKF8"/>
<evidence type="ECO:0000313" key="11">
    <source>
        <dbReference type="EMBL" id="RIX60116.1"/>
    </source>
</evidence>
<dbReference type="InterPro" id="IPR020449">
    <property type="entry name" value="Tscrpt_reg_AraC-type_HTH"/>
</dbReference>
<dbReference type="InterPro" id="IPR018060">
    <property type="entry name" value="HTH_AraC"/>
</dbReference>
<evidence type="ECO:0000259" key="9">
    <source>
        <dbReference type="PROSITE" id="PS01124"/>
    </source>
</evidence>
<sequence>MIGAFNMIKAILVDDEPMTRRGLLRFVDWSRLGIEVAGEAEDGVEALELYERTRPELVLCDVRMPRMDGIELAQRIREADPQCSIIFLSGYNDVEYLKSAIKLQVVEYMLKPIQMDELSKLLEETVASIQGERTKQQELSAIREQFDRSKPELAERLLKTILKLTPEYEAEYATIEEDLKRLYPKLPVKGPYQIAAFGFQNNEARLRWREEAEAEAAQAGLPVLTAIIDGVGVACMALSSQRNDDRSVIWLNRLTRRRGREERGTAAGVGEPCMHLNGCGGSYEQALKALSHRFYRGWHTTIWFGNLAAGHYSAALFDKQAFIKFEELLREKQLKAAAEWLDQTVNELLLHAPLDVEAVRKKLFRWYVAMTRIYSETMWEFENDQLWATMFVSGELFSIRKFMLQRLEAIQEALDMSDSSDKSVIRDIIRYIQQNYNKDVSINTLASHVHLAPTYMCILFKKEKGVSINDYITQYRIEHAKRLLRDRKLKLYEVASMIGYQDANYFAKVFRKLTGVIPSQYRDSLPEEL</sequence>
<dbReference type="Gene3D" id="3.40.50.2300">
    <property type="match status" value="1"/>
</dbReference>
<evidence type="ECO:0000259" key="10">
    <source>
        <dbReference type="PROSITE" id="PS50110"/>
    </source>
</evidence>
<keyword evidence="5" id="KW-0805">Transcription regulation</keyword>
<dbReference type="InterPro" id="IPR011006">
    <property type="entry name" value="CheY-like_superfamily"/>
</dbReference>
<accession>A0A3A1VKF8</accession>
<protein>
    <submittedName>
        <fullName evidence="11">Response regulator</fullName>
    </submittedName>
</protein>
<dbReference type="GO" id="GO:0003700">
    <property type="term" value="F:DNA-binding transcription factor activity"/>
    <property type="evidence" value="ECO:0007669"/>
    <property type="project" value="InterPro"/>
</dbReference>
<evidence type="ECO:0000256" key="3">
    <source>
        <dbReference type="ARBA" id="ARBA00022553"/>
    </source>
</evidence>
<feature type="modified residue" description="4-aspartylphosphate" evidence="8">
    <location>
        <position position="61"/>
    </location>
</feature>
<gene>
    <name evidence="11" type="ORF">D3P08_00555</name>
</gene>
<dbReference type="GO" id="GO:0005737">
    <property type="term" value="C:cytoplasm"/>
    <property type="evidence" value="ECO:0007669"/>
    <property type="project" value="UniProtKB-SubCell"/>
</dbReference>
<dbReference type="InterPro" id="IPR009057">
    <property type="entry name" value="Homeodomain-like_sf"/>
</dbReference>
<name>A0A3A1VKF8_9BACL</name>
<dbReference type="SMART" id="SM00342">
    <property type="entry name" value="HTH_ARAC"/>
    <property type="match status" value="1"/>
</dbReference>